<dbReference type="Gene3D" id="3.10.450.50">
    <property type="match status" value="1"/>
</dbReference>
<dbReference type="RefSeq" id="WP_018302125.1">
    <property type="nucleotide sequence ID" value="NZ_KB902281.1"/>
</dbReference>
<evidence type="ECO:0000313" key="2">
    <source>
        <dbReference type="EMBL" id="KIQ67908.1"/>
    </source>
</evidence>
<protein>
    <recommendedName>
        <fullName evidence="1">DUF4440 domain-containing protein</fullName>
    </recommendedName>
</protein>
<feature type="domain" description="DUF4440" evidence="1">
    <location>
        <begin position="18"/>
        <end position="109"/>
    </location>
</feature>
<dbReference type="OrthoDB" id="7353854at2"/>
<reference evidence="2 3" key="1">
    <citation type="submission" date="2013-01" db="EMBL/GenBank/DDBJ databases">
        <authorList>
            <person name="Fiebig A."/>
            <person name="Goeker M."/>
            <person name="Klenk H.-P.P."/>
        </authorList>
    </citation>
    <scope>NUCLEOTIDE SEQUENCE [LARGE SCALE GENOMIC DNA]</scope>
    <source>
        <strain evidence="2 3">DSM 24838</strain>
    </source>
</reference>
<dbReference type="Pfam" id="PF14534">
    <property type="entry name" value="DUF4440"/>
    <property type="match status" value="1"/>
</dbReference>
<dbReference type="InterPro" id="IPR027843">
    <property type="entry name" value="DUF4440"/>
</dbReference>
<dbReference type="EMBL" id="AONG01000019">
    <property type="protein sequence ID" value="KIQ67908.1"/>
    <property type="molecule type" value="Genomic_DNA"/>
</dbReference>
<comment type="caution">
    <text evidence="2">The sequence shown here is derived from an EMBL/GenBank/DDBJ whole genome shotgun (WGS) entry which is preliminary data.</text>
</comment>
<dbReference type="SUPFAM" id="SSF54427">
    <property type="entry name" value="NTF2-like"/>
    <property type="match status" value="1"/>
</dbReference>
<accession>A0A0D0QA74</accession>
<evidence type="ECO:0000313" key="3">
    <source>
        <dbReference type="Proteomes" id="UP000035100"/>
    </source>
</evidence>
<dbReference type="AlphaFoldDB" id="A0A0D0QA74"/>
<evidence type="ECO:0000259" key="1">
    <source>
        <dbReference type="Pfam" id="PF14534"/>
    </source>
</evidence>
<gene>
    <name evidence="2" type="ORF">Wenmar_03639</name>
</gene>
<organism evidence="2 3">
    <name type="scientific">Wenxinia marina DSM 24838</name>
    <dbReference type="NCBI Taxonomy" id="1123501"/>
    <lineage>
        <taxon>Bacteria</taxon>
        <taxon>Pseudomonadati</taxon>
        <taxon>Pseudomonadota</taxon>
        <taxon>Alphaproteobacteria</taxon>
        <taxon>Rhodobacterales</taxon>
        <taxon>Roseobacteraceae</taxon>
        <taxon>Wenxinia</taxon>
    </lineage>
</organism>
<keyword evidence="3" id="KW-1185">Reference proteome</keyword>
<dbReference type="eggNOG" id="ENOG5032YQ5">
    <property type="taxonomic scope" value="Bacteria"/>
</dbReference>
<dbReference type="Proteomes" id="UP000035100">
    <property type="component" value="Unassembled WGS sequence"/>
</dbReference>
<dbReference type="InterPro" id="IPR032710">
    <property type="entry name" value="NTF2-like_dom_sf"/>
</dbReference>
<dbReference type="STRING" id="1123501.Wenmar_03639"/>
<proteinExistence type="predicted"/>
<sequence>MTDLETTLWESEKSFWMEGADFYESRLADGALMVLPYPVGLMRRDAAIDAIRQAPRWGGVELSDRAVTRRGATAVLSYRATGWRDGDGVPYRALCASTYVEDDDGTWLMLAHNQQALGEDVV</sequence>
<name>A0A0D0QA74_9RHOB</name>